<feature type="domain" description="TonB-dependent receptor plug" evidence="2">
    <location>
        <begin position="47"/>
        <end position="152"/>
    </location>
</feature>
<protein>
    <submittedName>
        <fullName evidence="3">SusC/RagA family TonB-linked outer membrane protein</fullName>
    </submittedName>
</protein>
<dbReference type="Proteomes" id="UP000886881">
    <property type="component" value="Unassembled WGS sequence"/>
</dbReference>
<accession>A0A9D1GNI6</accession>
<feature type="signal peptide" evidence="1">
    <location>
        <begin position="1"/>
        <end position="20"/>
    </location>
</feature>
<reference evidence="3" key="2">
    <citation type="journal article" date="2021" name="PeerJ">
        <title>Extensive microbial diversity within the chicken gut microbiome revealed by metagenomics and culture.</title>
        <authorList>
            <person name="Gilroy R."/>
            <person name="Ravi A."/>
            <person name="Getino M."/>
            <person name="Pursley I."/>
            <person name="Horton D.L."/>
            <person name="Alikhan N.F."/>
            <person name="Baker D."/>
            <person name="Gharbi K."/>
            <person name="Hall N."/>
            <person name="Watson M."/>
            <person name="Adriaenssens E.M."/>
            <person name="Foster-Nyarko E."/>
            <person name="Jarju S."/>
            <person name="Secka A."/>
            <person name="Antonio M."/>
            <person name="Oren A."/>
            <person name="Chaudhuri R.R."/>
            <person name="La Ragione R."/>
            <person name="Hildebrand F."/>
            <person name="Pallen M.J."/>
        </authorList>
    </citation>
    <scope>NUCLEOTIDE SEQUENCE</scope>
    <source>
        <strain evidence="3">ChiHecec2B26-709</strain>
    </source>
</reference>
<keyword evidence="1" id="KW-0732">Signal</keyword>
<dbReference type="NCBIfam" id="TIGR04056">
    <property type="entry name" value="OMP_RagA_SusC"/>
    <property type="match status" value="1"/>
</dbReference>
<name>A0A9D1GNI6_9BACT</name>
<dbReference type="SUPFAM" id="SSF56935">
    <property type="entry name" value="Porins"/>
    <property type="match status" value="1"/>
</dbReference>
<dbReference type="AlphaFoldDB" id="A0A9D1GNI6"/>
<dbReference type="InterPro" id="IPR012910">
    <property type="entry name" value="Plug_dom"/>
</dbReference>
<evidence type="ECO:0000313" key="4">
    <source>
        <dbReference type="Proteomes" id="UP000886881"/>
    </source>
</evidence>
<dbReference type="Gene3D" id="2.170.130.10">
    <property type="entry name" value="TonB-dependent receptor, plug domain"/>
    <property type="match status" value="1"/>
</dbReference>
<dbReference type="InterPro" id="IPR037066">
    <property type="entry name" value="Plug_dom_sf"/>
</dbReference>
<organism evidence="3 4">
    <name type="scientific">Candidatus Cryptobacteroides merdipullorum</name>
    <dbReference type="NCBI Taxonomy" id="2840771"/>
    <lineage>
        <taxon>Bacteria</taxon>
        <taxon>Pseudomonadati</taxon>
        <taxon>Bacteroidota</taxon>
        <taxon>Bacteroidia</taxon>
        <taxon>Bacteroidales</taxon>
        <taxon>Candidatus Cryptobacteroides</taxon>
    </lineage>
</organism>
<gene>
    <name evidence="3" type="ORF">IAC35_04690</name>
</gene>
<proteinExistence type="predicted"/>
<feature type="chain" id="PRO_5039499614" evidence="1">
    <location>
        <begin position="21"/>
        <end position="937"/>
    </location>
</feature>
<evidence type="ECO:0000313" key="3">
    <source>
        <dbReference type="EMBL" id="HIT47136.1"/>
    </source>
</evidence>
<reference evidence="3" key="1">
    <citation type="submission" date="2020-10" db="EMBL/GenBank/DDBJ databases">
        <authorList>
            <person name="Gilroy R."/>
        </authorList>
    </citation>
    <scope>NUCLEOTIDE SEQUENCE</scope>
    <source>
        <strain evidence="3">ChiHecec2B26-709</strain>
    </source>
</reference>
<dbReference type="Pfam" id="PF07715">
    <property type="entry name" value="Plug"/>
    <property type="match status" value="1"/>
</dbReference>
<evidence type="ECO:0000259" key="2">
    <source>
        <dbReference type="Pfam" id="PF07715"/>
    </source>
</evidence>
<comment type="caution">
    <text evidence="3">The sequence shown here is derived from an EMBL/GenBank/DDBJ whole genome shotgun (WGS) entry which is preliminary data.</text>
</comment>
<evidence type="ECO:0000256" key="1">
    <source>
        <dbReference type="SAM" id="SignalP"/>
    </source>
</evidence>
<sequence>MKKKYILVFALAAVFTGTLAAQDGNDSVYEPEKKVIDTGASTPLSMEEMTSAVSIIASEDIGHRNAKNVGNSILGQGLGLISLQGAGIYAEQNPTFYVRGLQTLNDNNAPLILVDGIERDISNLSADEVDYVVVLKDAAAVALYGYRGINGAVQIVTKRGEYNSREVKFTYDHRFNSLLNRPQFVDGYTYGLAINEARANDGLGARYTADELNALRDGSYPFLYPNVNWVDETFRNTASTDNLNIEFRGGESNFRYYAMMDLISDQGFIRNANLNDGYSTQDKYVRGNLRLNLDIDLTPTTDVRVNILGMLMENSRPGNNVDIWDMVYTVPSAAFPIKDADGRWAGSNTWAGTINPVAQTAGAAYYKNHNRLLFTDMTITQDLSSWVNGLDAFIRIGYDSSANIYENHSKSYIYTVTVPSWPAGATEPTSTSSTYGEDTAMGSSANTNMFVQRARVDIGAAYSRTFGKHSVSSQLKWDYEYYDIEDVNNTIYRQNVSLWGHYAYAGKYLADLALVGSGSNRLAPGTKWSFSPTLSLAWVISKENFMSDADWVNFLKLRASAGILNADYLPGDDVWTYYIQQYQTSGGTYPFSSAFSSEFGRTYLGRLATSKPRHETAMKYNVGIDARILDGLSFSVDAYWQRRSDIWVDASGRYTDVIGQEPPFENAGIVDSWGTEFGIDYVGKIGSVNINLGGNFNFNRSKIVEMLEEPRLYDNLVQTGHRVDQFYGLNAVGFFRDDADIASSPSQTFSTVRPGDIKYEDVTDDDVIDANDVVALGYGTQVPEIYYNFHIGAEWKGLGFYALFQGAGNYSAYLNTKSMYFPLVDNTTISQYYYDNRWTGPDSDAKFPRLSSQSNANNYRQNSVFLADRSFLKLRNAEIYYNFPKDLLAKTRFIKGVKFYVQGNDLFCLDNLPVSDAEAFGTDQLYRSVVLGLRLTF</sequence>
<dbReference type="EMBL" id="DVLC01000090">
    <property type="protein sequence ID" value="HIT47136.1"/>
    <property type="molecule type" value="Genomic_DNA"/>
</dbReference>
<dbReference type="InterPro" id="IPR023996">
    <property type="entry name" value="TonB-dep_OMP_SusC/RagA"/>
</dbReference>